<evidence type="ECO:0000313" key="3">
    <source>
        <dbReference type="EMBL" id="SHG45483.1"/>
    </source>
</evidence>
<keyword evidence="2" id="KW-1133">Transmembrane helix</keyword>
<evidence type="ECO:0000256" key="2">
    <source>
        <dbReference type="SAM" id="Phobius"/>
    </source>
</evidence>
<feature type="transmembrane region" description="Helical" evidence="2">
    <location>
        <begin position="33"/>
        <end position="55"/>
    </location>
</feature>
<dbReference type="AlphaFoldDB" id="A0A1M5JZM9"/>
<evidence type="ECO:0000313" key="4">
    <source>
        <dbReference type="Proteomes" id="UP000243255"/>
    </source>
</evidence>
<dbReference type="Proteomes" id="UP000243255">
    <property type="component" value="Unassembled WGS sequence"/>
</dbReference>
<evidence type="ECO:0000256" key="1">
    <source>
        <dbReference type="SAM" id="MobiDB-lite"/>
    </source>
</evidence>
<keyword evidence="2" id="KW-0812">Transmembrane</keyword>
<dbReference type="STRING" id="1121321.SAMN04488530_10263"/>
<proteinExistence type="predicted"/>
<sequence>MLNSIKMWIVSIMIGAFIVNIVEMILPESKIKPYINVVLNFIFVFIVITPIIGLFSNGMSLEDRILKSIEKYNREYVDSTNKLADKTGNHSLERGYEDGLKEVLALKLDDYGYELEDIDLDGSDINNIKIKEKSSNNKDKKDIESSKSENSKQVFKDKNSQHELDLKREKLKDDLVKILDVSVETIEINK</sequence>
<dbReference type="RefSeq" id="WP_073123458.1">
    <property type="nucleotide sequence ID" value="NZ_BAABCH010000028.1"/>
</dbReference>
<accession>A0A1M5JZM9</accession>
<dbReference type="Pfam" id="PF09581">
    <property type="entry name" value="Spore_III_AF"/>
    <property type="match status" value="1"/>
</dbReference>
<dbReference type="OrthoDB" id="1738919at2"/>
<reference evidence="4" key="1">
    <citation type="submission" date="2016-11" db="EMBL/GenBank/DDBJ databases">
        <authorList>
            <person name="Varghese N."/>
            <person name="Submissions S."/>
        </authorList>
    </citation>
    <scope>NUCLEOTIDE SEQUENCE [LARGE SCALE GENOMIC DNA]</scope>
    <source>
        <strain evidence="4">DSM 2635</strain>
    </source>
</reference>
<dbReference type="EMBL" id="FQWX01000002">
    <property type="protein sequence ID" value="SHG45483.1"/>
    <property type="molecule type" value="Genomic_DNA"/>
</dbReference>
<protein>
    <submittedName>
        <fullName evidence="3">Stage III sporulation protein AF</fullName>
    </submittedName>
</protein>
<feature type="transmembrane region" description="Helical" evidence="2">
    <location>
        <begin position="7"/>
        <end position="27"/>
    </location>
</feature>
<organism evidence="3 4">
    <name type="scientific">Asaccharospora irregularis DSM 2635</name>
    <dbReference type="NCBI Taxonomy" id="1121321"/>
    <lineage>
        <taxon>Bacteria</taxon>
        <taxon>Bacillati</taxon>
        <taxon>Bacillota</taxon>
        <taxon>Clostridia</taxon>
        <taxon>Peptostreptococcales</taxon>
        <taxon>Peptostreptococcaceae</taxon>
        <taxon>Asaccharospora</taxon>
    </lineage>
</organism>
<name>A0A1M5JZM9_9FIRM</name>
<feature type="region of interest" description="Disordered" evidence="1">
    <location>
        <begin position="136"/>
        <end position="161"/>
    </location>
</feature>
<dbReference type="InterPro" id="IPR014245">
    <property type="entry name" value="Spore_III_AF"/>
</dbReference>
<keyword evidence="4" id="KW-1185">Reference proteome</keyword>
<keyword evidence="2" id="KW-0472">Membrane</keyword>
<gene>
    <name evidence="3" type="ORF">SAMN04488530_10263</name>
</gene>